<organism evidence="1">
    <name type="scientific">Arundo donax</name>
    <name type="common">Giant reed</name>
    <name type="synonym">Donax arundinaceus</name>
    <dbReference type="NCBI Taxonomy" id="35708"/>
    <lineage>
        <taxon>Eukaryota</taxon>
        <taxon>Viridiplantae</taxon>
        <taxon>Streptophyta</taxon>
        <taxon>Embryophyta</taxon>
        <taxon>Tracheophyta</taxon>
        <taxon>Spermatophyta</taxon>
        <taxon>Magnoliopsida</taxon>
        <taxon>Liliopsida</taxon>
        <taxon>Poales</taxon>
        <taxon>Poaceae</taxon>
        <taxon>PACMAD clade</taxon>
        <taxon>Arundinoideae</taxon>
        <taxon>Arundineae</taxon>
        <taxon>Arundo</taxon>
    </lineage>
</organism>
<protein>
    <submittedName>
        <fullName evidence="1">Uncharacterized protein</fullName>
    </submittedName>
</protein>
<reference evidence="1" key="2">
    <citation type="journal article" date="2015" name="Data Brief">
        <title>Shoot transcriptome of the giant reed, Arundo donax.</title>
        <authorList>
            <person name="Barrero R.A."/>
            <person name="Guerrero F.D."/>
            <person name="Moolhuijzen P."/>
            <person name="Goolsby J.A."/>
            <person name="Tidwell J."/>
            <person name="Bellgard S.E."/>
            <person name="Bellgard M.I."/>
        </authorList>
    </citation>
    <scope>NUCLEOTIDE SEQUENCE</scope>
    <source>
        <tissue evidence="1">Shoot tissue taken approximately 20 cm above the soil surface</tissue>
    </source>
</reference>
<evidence type="ECO:0000313" key="1">
    <source>
        <dbReference type="EMBL" id="JAD67394.1"/>
    </source>
</evidence>
<reference evidence="1" key="1">
    <citation type="submission" date="2014-09" db="EMBL/GenBank/DDBJ databases">
        <authorList>
            <person name="Magalhaes I.L.F."/>
            <person name="Oliveira U."/>
            <person name="Santos F.R."/>
            <person name="Vidigal T.H.D.A."/>
            <person name="Brescovit A.D."/>
            <person name="Santos A.J."/>
        </authorList>
    </citation>
    <scope>NUCLEOTIDE SEQUENCE</scope>
    <source>
        <tissue evidence="1">Shoot tissue taken approximately 20 cm above the soil surface</tissue>
    </source>
</reference>
<sequence length="16" mass="1886">MMEWLSSCWQGCRGDP</sequence>
<dbReference type="AlphaFoldDB" id="A0A0A9BTK0"/>
<dbReference type="EMBL" id="GBRH01230501">
    <property type="protein sequence ID" value="JAD67394.1"/>
    <property type="molecule type" value="Transcribed_RNA"/>
</dbReference>
<name>A0A0A9BTK0_ARUDO</name>
<accession>A0A0A9BTK0</accession>
<proteinExistence type="predicted"/>